<proteinExistence type="predicted"/>
<reference evidence="2" key="1">
    <citation type="submission" date="2017-08" db="EMBL/GenBank/DDBJ databases">
        <authorList>
            <person name="de Groot N.N."/>
        </authorList>
    </citation>
    <scope>NUCLEOTIDE SEQUENCE [LARGE SCALE GENOMIC DNA]</scope>
</reference>
<dbReference type="Proteomes" id="UP000231419">
    <property type="component" value="Segment"/>
</dbReference>
<gene>
    <name evidence="1" type="ORF">SEA_TRINA_67</name>
</gene>
<sequence length="488" mass="52782">MRNFDIRVRDYNLTQYWSSLVSSGNNVTGQVANSLIGDLIFTANPVVNNRNITSDSQNSILLSSNAGIFASTTGFENIQLSMLLYPNVSDLWIVKLQHATLDIGVRIDAGGVMTLAYPVEEVLVEETITYDEQVSYFLFSVIGSAASVVLNEKTISIEGDFLSFDGAQLGGGTGSALIDKVAVSFSGNLPFARDYARVFKSIKLDTVPRPFGAASFAYISDTLRPYATYLDATDFNYDNGFYYSHARNTLPSARTAIHKLAPFDIEYSVDQMVTWTPLAADTYLPDTISEVVFRHSEESAYDYSVAVLFTDSSVDPLIMPLADFDVSISGDIYLADDTGSGYYDVETGNTSSASIAIAGEVRTVEALVEFNSTPTAFVSTDIVSTKTYYVNGVVCSDLSVLKLNQVYHVVVTFSAAASVATISGDIKLAGIGAASMAYSASDAYNIFGTFAGNTLIDVLEEIPSLKDGIHAYSEDNLPGIVYDLQWNS</sequence>
<evidence type="ECO:0000313" key="1">
    <source>
        <dbReference type="EMBL" id="ASZ74881.1"/>
    </source>
</evidence>
<dbReference type="EMBL" id="MF668286">
    <property type="protein sequence ID" value="ASZ74881.1"/>
    <property type="molecule type" value="Genomic_DNA"/>
</dbReference>
<name>A0A2D0ZMY3_9CAUD</name>
<accession>A0A2D0ZMY3</accession>
<protein>
    <submittedName>
        <fullName evidence="1">Uncharacterized protein</fullName>
    </submittedName>
</protein>
<evidence type="ECO:0000313" key="2">
    <source>
        <dbReference type="Proteomes" id="UP000231419"/>
    </source>
</evidence>
<keyword evidence="2" id="KW-1185">Reference proteome</keyword>
<organism evidence="1 2">
    <name type="scientific">Rhodococcus phage Trina</name>
    <dbReference type="NCBI Taxonomy" id="2027905"/>
    <lineage>
        <taxon>Viruses</taxon>
        <taxon>Duplodnaviria</taxon>
        <taxon>Heunggongvirae</taxon>
        <taxon>Uroviricota</taxon>
        <taxon>Caudoviricetes</taxon>
        <taxon>Trinavirus</taxon>
        <taxon>Trinavirus trina</taxon>
    </lineage>
</organism>